<evidence type="ECO:0000256" key="3">
    <source>
        <dbReference type="ARBA" id="ARBA00022741"/>
    </source>
</evidence>
<keyword evidence="2" id="KW-1003">Cell membrane</keyword>
<keyword evidence="3" id="KW-0547">Nucleotide-binding</keyword>
<protein>
    <submittedName>
        <fullName evidence="8">ABC transporter ATP-binding protein</fullName>
    </submittedName>
</protein>
<dbReference type="InterPro" id="IPR003439">
    <property type="entry name" value="ABC_transporter-like_ATP-bd"/>
</dbReference>
<sequence length="378" mass="40884">MTDVGPVPPNSAQPVPASYLTLRGIRKSFGRECVLDGLNLDVSEGEYLVVLGPSGCGKSTLLQIIAGLVRPDSGDVKLASRSLDRVSPKDRDVSILFQDDRLYPHWNLRKNLELACDRSPVKKHQSGDPVLELAQRLNIGGLLQRRPDEISGGQLRRAALAKALLRQPAVCLLDEPFAAIDTMMREDLISLLADFPRERGGGCSQTSVVHVTHDGEEAMRLADRIVVLGGGRVLQSGTPDDIYRKPQSLDVAKAIGTPPANMIAGNQVRAMLADRYDQLVQALPGCHDSSTFIVRPEHIRLALQTDVSDRDGDICDGQWRLAATVLSSRFVAGRWLASISVDADRELVLTVSSPLEIGPAGRHVIAHVSLADIVCVPG</sequence>
<comment type="caution">
    <text evidence="8">The sequence shown here is derived from an EMBL/GenBank/DDBJ whole genome shotgun (WGS) entry which is preliminary data.</text>
</comment>
<dbReference type="PANTHER" id="PTHR43875">
    <property type="entry name" value="MALTODEXTRIN IMPORT ATP-BINDING PROTEIN MSMX"/>
    <property type="match status" value="1"/>
</dbReference>
<dbReference type="InterPro" id="IPR047641">
    <property type="entry name" value="ABC_transpr_MalK/UgpC-like"/>
</dbReference>
<dbReference type="PROSITE" id="PS50893">
    <property type="entry name" value="ABC_TRANSPORTER_2"/>
    <property type="match status" value="1"/>
</dbReference>
<evidence type="ECO:0000256" key="2">
    <source>
        <dbReference type="ARBA" id="ARBA00022475"/>
    </source>
</evidence>
<dbReference type="Pfam" id="PF00005">
    <property type="entry name" value="ABC_tran"/>
    <property type="match status" value="1"/>
</dbReference>
<evidence type="ECO:0000256" key="4">
    <source>
        <dbReference type="ARBA" id="ARBA00022840"/>
    </source>
</evidence>
<dbReference type="InterPro" id="IPR027417">
    <property type="entry name" value="P-loop_NTPase"/>
</dbReference>
<feature type="domain" description="ABC transporter" evidence="7">
    <location>
        <begin position="20"/>
        <end position="255"/>
    </location>
</feature>
<evidence type="ECO:0000256" key="1">
    <source>
        <dbReference type="ARBA" id="ARBA00022448"/>
    </source>
</evidence>
<keyword evidence="9" id="KW-1185">Reference proteome</keyword>
<evidence type="ECO:0000256" key="6">
    <source>
        <dbReference type="ARBA" id="ARBA00023136"/>
    </source>
</evidence>
<keyword evidence="6" id="KW-0472">Membrane</keyword>
<keyword evidence="4 8" id="KW-0067">ATP-binding</keyword>
<proteinExistence type="predicted"/>
<dbReference type="PANTHER" id="PTHR43875:SF15">
    <property type="entry name" value="TREHALOSE IMPORT ATP-BINDING PROTEIN SUGC"/>
    <property type="match status" value="1"/>
</dbReference>
<dbReference type="EMBL" id="JAMQBK010000031">
    <property type="protein sequence ID" value="MCM2371356.1"/>
    <property type="molecule type" value="Genomic_DNA"/>
</dbReference>
<dbReference type="InterPro" id="IPR017871">
    <property type="entry name" value="ABC_transporter-like_CS"/>
</dbReference>
<reference evidence="8 9" key="1">
    <citation type="journal article" date="2022" name="Syst. Appl. Microbiol.">
        <title>Rhodopirellula aestuarii sp. nov., a novel member of the genus Rhodopirellula isolated from brackish sediments collected in the Tagus River estuary, Portugal.</title>
        <authorList>
            <person name="Vitorino I.R."/>
            <person name="Klimek D."/>
            <person name="Calusinska M."/>
            <person name="Lobo-da-Cunha A."/>
            <person name="Vasconcelos V."/>
            <person name="Lage O.M."/>
        </authorList>
    </citation>
    <scope>NUCLEOTIDE SEQUENCE [LARGE SCALE GENOMIC DNA]</scope>
    <source>
        <strain evidence="8 9">ICT_H3.1</strain>
    </source>
</reference>
<gene>
    <name evidence="8" type="ORF">NB063_12155</name>
</gene>
<keyword evidence="1" id="KW-0813">Transport</keyword>
<dbReference type="SMART" id="SM00382">
    <property type="entry name" value="AAA"/>
    <property type="match status" value="1"/>
</dbReference>
<dbReference type="InterPro" id="IPR015853">
    <property type="entry name" value="ABC_transpr_FbpC"/>
</dbReference>
<name>A0ABT0U382_9BACT</name>
<dbReference type="RefSeq" id="WP_250928991.1">
    <property type="nucleotide sequence ID" value="NZ_JAMQBK010000031.1"/>
</dbReference>
<accession>A0ABT0U382</accession>
<dbReference type="CDD" id="cd03259">
    <property type="entry name" value="ABC_Carb_Solutes_like"/>
    <property type="match status" value="1"/>
</dbReference>
<evidence type="ECO:0000313" key="9">
    <source>
        <dbReference type="Proteomes" id="UP001202961"/>
    </source>
</evidence>
<dbReference type="Proteomes" id="UP001202961">
    <property type="component" value="Unassembled WGS sequence"/>
</dbReference>
<evidence type="ECO:0000259" key="7">
    <source>
        <dbReference type="PROSITE" id="PS50893"/>
    </source>
</evidence>
<dbReference type="Gene3D" id="3.40.50.300">
    <property type="entry name" value="P-loop containing nucleotide triphosphate hydrolases"/>
    <property type="match status" value="1"/>
</dbReference>
<evidence type="ECO:0000256" key="5">
    <source>
        <dbReference type="ARBA" id="ARBA00022967"/>
    </source>
</evidence>
<evidence type="ECO:0000313" key="8">
    <source>
        <dbReference type="EMBL" id="MCM2371356.1"/>
    </source>
</evidence>
<organism evidence="8 9">
    <name type="scientific">Aporhodopirellula aestuarii</name>
    <dbReference type="NCBI Taxonomy" id="2950107"/>
    <lineage>
        <taxon>Bacteria</taxon>
        <taxon>Pseudomonadati</taxon>
        <taxon>Planctomycetota</taxon>
        <taxon>Planctomycetia</taxon>
        <taxon>Pirellulales</taxon>
        <taxon>Pirellulaceae</taxon>
        <taxon>Aporhodopirellula</taxon>
    </lineage>
</organism>
<dbReference type="GO" id="GO:0005524">
    <property type="term" value="F:ATP binding"/>
    <property type="evidence" value="ECO:0007669"/>
    <property type="project" value="UniProtKB-KW"/>
</dbReference>
<dbReference type="SUPFAM" id="SSF52540">
    <property type="entry name" value="P-loop containing nucleoside triphosphate hydrolases"/>
    <property type="match status" value="1"/>
</dbReference>
<keyword evidence="5" id="KW-1278">Translocase</keyword>
<dbReference type="PROSITE" id="PS00211">
    <property type="entry name" value="ABC_TRANSPORTER_1"/>
    <property type="match status" value="1"/>
</dbReference>
<dbReference type="InterPro" id="IPR003593">
    <property type="entry name" value="AAA+_ATPase"/>
</dbReference>